<comment type="caution">
    <text evidence="1">The sequence shown here is derived from an EMBL/GenBank/DDBJ whole genome shotgun (WGS) entry which is preliminary data.</text>
</comment>
<sequence length="31" mass="3705">MLSQKIEVMVKRIEELRTSISEIVKELEDEE</sequence>
<dbReference type="EMBL" id="JAAC01000010">
    <property type="protein sequence ID" value="KDE65330.1"/>
    <property type="molecule type" value="Genomic_DNA"/>
</dbReference>
<evidence type="ECO:0000313" key="2">
    <source>
        <dbReference type="Proteomes" id="UP000027473"/>
    </source>
</evidence>
<evidence type="ECO:0000313" key="1">
    <source>
        <dbReference type="EMBL" id="KDE65330.1"/>
    </source>
</evidence>
<protein>
    <submittedName>
        <fullName evidence="1">Uncharacterized protein</fullName>
    </submittedName>
</protein>
<proteinExistence type="predicted"/>
<gene>
    <name evidence="1" type="ORF">FUSO3_01300</name>
</gene>
<dbReference type="Proteomes" id="UP000027473">
    <property type="component" value="Unassembled WGS sequence"/>
</dbReference>
<name>A0AB73BZA7_9FUSO</name>
<organism evidence="1 2">
    <name type="scientific">Fusobacterium necrophorum BL</name>
    <dbReference type="NCBI Taxonomy" id="1441732"/>
    <lineage>
        <taxon>Bacteria</taxon>
        <taxon>Fusobacteriati</taxon>
        <taxon>Fusobacteriota</taxon>
        <taxon>Fusobacteriia</taxon>
        <taxon>Fusobacteriales</taxon>
        <taxon>Fusobacteriaceae</taxon>
        <taxon>Fusobacterium</taxon>
    </lineage>
</organism>
<reference evidence="1 2" key="1">
    <citation type="submission" date="2014-01" db="EMBL/GenBank/DDBJ databases">
        <title>Comparative genomics of Fusobacterium necrophorum wild isolates.</title>
        <authorList>
            <person name="Kittichotirat W."/>
            <person name="Bumgarner R.E."/>
            <person name="Lawrence P."/>
        </authorList>
    </citation>
    <scope>NUCLEOTIDE SEQUENCE [LARGE SCALE GENOMIC DNA]</scope>
    <source>
        <strain evidence="1 2">BL</strain>
    </source>
</reference>
<accession>A0AB73BZA7</accession>
<dbReference type="AlphaFoldDB" id="A0AB73BZA7"/>